<dbReference type="GO" id="GO:1990904">
    <property type="term" value="C:ribonucleoprotein complex"/>
    <property type="evidence" value="ECO:0007669"/>
    <property type="project" value="TreeGrafter"/>
</dbReference>
<name>A0A183VA79_TOXCA</name>
<feature type="coiled-coil region" evidence="1">
    <location>
        <begin position="68"/>
        <end position="139"/>
    </location>
</feature>
<accession>A0A183VA79</accession>
<keyword evidence="1" id="KW-0175">Coiled coil</keyword>
<evidence type="ECO:0000256" key="1">
    <source>
        <dbReference type="SAM" id="Coils"/>
    </source>
</evidence>
<dbReference type="PANTHER" id="PTHR31027">
    <property type="entry name" value="NUCLEAR SEGREGATION PROTEIN BFR1"/>
    <property type="match status" value="1"/>
</dbReference>
<dbReference type="EMBL" id="UYWY01024645">
    <property type="protein sequence ID" value="VDM48970.1"/>
    <property type="molecule type" value="Genomic_DNA"/>
</dbReference>
<organism evidence="4 5">
    <name type="scientific">Toxocara canis</name>
    <name type="common">Canine roundworm</name>
    <dbReference type="NCBI Taxonomy" id="6265"/>
    <lineage>
        <taxon>Eukaryota</taxon>
        <taxon>Metazoa</taxon>
        <taxon>Ecdysozoa</taxon>
        <taxon>Nematoda</taxon>
        <taxon>Chromadorea</taxon>
        <taxon>Rhabditida</taxon>
        <taxon>Spirurina</taxon>
        <taxon>Ascaridomorpha</taxon>
        <taxon>Ascaridoidea</taxon>
        <taxon>Toxocaridae</taxon>
        <taxon>Toxocara</taxon>
    </lineage>
</organism>
<evidence type="ECO:0000313" key="3">
    <source>
        <dbReference type="EMBL" id="VDM48970.1"/>
    </source>
</evidence>
<evidence type="ECO:0000313" key="5">
    <source>
        <dbReference type="WBParaSite" id="TCNE_0001765001-mRNA-1"/>
    </source>
</evidence>
<dbReference type="GO" id="GO:0042175">
    <property type="term" value="C:nuclear outer membrane-endoplasmic reticulum membrane network"/>
    <property type="evidence" value="ECO:0007669"/>
    <property type="project" value="TreeGrafter"/>
</dbReference>
<gene>
    <name evidence="3" type="ORF">TCNE_LOCUS17649</name>
</gene>
<dbReference type="PANTHER" id="PTHR31027:SF2">
    <property type="entry name" value="LEBERCILIN DOMAIN-CONTAINING PROTEIN"/>
    <property type="match status" value="1"/>
</dbReference>
<reference evidence="3 4" key="2">
    <citation type="submission" date="2018-11" db="EMBL/GenBank/DDBJ databases">
        <authorList>
            <consortium name="Pathogen Informatics"/>
        </authorList>
    </citation>
    <scope>NUCLEOTIDE SEQUENCE [LARGE SCALE GENOMIC DNA]</scope>
</reference>
<dbReference type="GO" id="GO:0005783">
    <property type="term" value="C:endoplasmic reticulum"/>
    <property type="evidence" value="ECO:0007669"/>
    <property type="project" value="TreeGrafter"/>
</dbReference>
<evidence type="ECO:0000313" key="4">
    <source>
        <dbReference type="Proteomes" id="UP000050794"/>
    </source>
</evidence>
<proteinExistence type="predicted"/>
<evidence type="ECO:0000256" key="2">
    <source>
        <dbReference type="SAM" id="MobiDB-lite"/>
    </source>
</evidence>
<dbReference type="Proteomes" id="UP000050794">
    <property type="component" value="Unassembled WGS sequence"/>
</dbReference>
<dbReference type="GO" id="GO:0003729">
    <property type="term" value="F:mRNA binding"/>
    <property type="evidence" value="ECO:0007669"/>
    <property type="project" value="TreeGrafter"/>
</dbReference>
<sequence length="445" mass="51628">MGELDVGDAPCSSAVSSPVITSPTSAAHPALPDRQAFQRSLSEYNEHINMITHEIDVILGTNGEEGKLKVLREQKAPLRARRDELKREADARKPQISELRKQLDNKDKVLSDIENDLIYKKEEQLNERLRSLEEAYNRRGFTSVRDEQALVKEIDKLKRNQNKLANYNSVMEERRLIETRLQAANAEQSVRKFERFIRNIIDSLSSHINLKVFKSIRQLTHELQSIYNEIGRLQNVVSEMRVSLRDLYAKKKELVEKYNNDRELYISWLKSKKEVTDTSVRHVGLTDRSYPATFPATQRGQQITSCAVEDELEPFFEQKRDCRRMIAYLESLKAQMEPNERTTPDDDSADEMPSSFVTLTKHASLPARTSVDSVEVPTSELFVQKLKRKAYKKSAKKPSQPVCHRLELVRLFNELEVELPLYYQDVPRALDELKELLEFYEQQTK</sequence>
<protein>
    <submittedName>
        <fullName evidence="5">DUF4200 domain-containing protein</fullName>
    </submittedName>
</protein>
<reference evidence="5" key="1">
    <citation type="submission" date="2016-06" db="UniProtKB">
        <authorList>
            <consortium name="WormBaseParasite"/>
        </authorList>
    </citation>
    <scope>IDENTIFICATION</scope>
</reference>
<dbReference type="AlphaFoldDB" id="A0A183VA79"/>
<keyword evidence="4" id="KW-1185">Reference proteome</keyword>
<dbReference type="InterPro" id="IPR039604">
    <property type="entry name" value="Bfr1"/>
</dbReference>
<dbReference type="GO" id="GO:0008298">
    <property type="term" value="P:intracellular mRNA localization"/>
    <property type="evidence" value="ECO:0007669"/>
    <property type="project" value="TreeGrafter"/>
</dbReference>
<feature type="region of interest" description="Disordered" evidence="2">
    <location>
        <begin position="1"/>
        <end position="29"/>
    </location>
</feature>
<dbReference type="WBParaSite" id="TCNE_0001765001-mRNA-1">
    <property type="protein sequence ID" value="TCNE_0001765001-mRNA-1"/>
    <property type="gene ID" value="TCNE_0001765001"/>
</dbReference>
<feature type="compositionally biased region" description="Polar residues" evidence="2">
    <location>
        <begin position="13"/>
        <end position="25"/>
    </location>
</feature>